<protein>
    <submittedName>
        <fullName evidence="1">Uncharacterized protein</fullName>
    </submittedName>
</protein>
<sequence>MGKGRERERKREGRSPSGELSLQLEHVSLFSFLTDRPLGAVAAARTPFEELLKGSYDPTPPPPPFPLPLQAEATPMDADEVIEEKDRGILSAKFKI</sequence>
<dbReference type="STRING" id="4533.J3KUC8"/>
<proteinExistence type="predicted"/>
<dbReference type="Gramene" id="OB0047G10100.1">
    <property type="protein sequence ID" value="OB0047G10100.1"/>
    <property type="gene ID" value="OB0047G10100"/>
</dbReference>
<evidence type="ECO:0000313" key="2">
    <source>
        <dbReference type="Proteomes" id="UP000006038"/>
    </source>
</evidence>
<name>J3KUC8_ORYBR</name>
<accession>J3KUC8</accession>
<keyword evidence="2" id="KW-1185">Reference proteome</keyword>
<evidence type="ECO:0000313" key="1">
    <source>
        <dbReference type="EnsemblPlants" id="OB0047G10100.1"/>
    </source>
</evidence>
<dbReference type="Proteomes" id="UP000006038">
    <property type="component" value="Unassembled WGS sequence"/>
</dbReference>
<organism evidence="1">
    <name type="scientific">Oryza brachyantha</name>
    <name type="common">malo sina</name>
    <dbReference type="NCBI Taxonomy" id="4533"/>
    <lineage>
        <taxon>Eukaryota</taxon>
        <taxon>Viridiplantae</taxon>
        <taxon>Streptophyta</taxon>
        <taxon>Embryophyta</taxon>
        <taxon>Tracheophyta</taxon>
        <taxon>Spermatophyta</taxon>
        <taxon>Magnoliopsida</taxon>
        <taxon>Liliopsida</taxon>
        <taxon>Poales</taxon>
        <taxon>Poaceae</taxon>
        <taxon>BOP clade</taxon>
        <taxon>Oryzoideae</taxon>
        <taxon>Oryzeae</taxon>
        <taxon>Oryzinae</taxon>
        <taxon>Oryza</taxon>
    </lineage>
</organism>
<dbReference type="AlphaFoldDB" id="J3KUC8"/>
<dbReference type="HOGENOM" id="CLU_2363106_0_0_1"/>
<dbReference type="EnsemblPlants" id="OB0047G10100.1">
    <property type="protein sequence ID" value="OB0047G10100.1"/>
    <property type="gene ID" value="OB0047G10100"/>
</dbReference>
<reference evidence="1" key="1">
    <citation type="submission" date="2015-06" db="UniProtKB">
        <authorList>
            <consortium name="EnsemblPlants"/>
        </authorList>
    </citation>
    <scope>IDENTIFICATION</scope>
</reference>